<protein>
    <submittedName>
        <fullName evidence="1">Uncharacterized protein</fullName>
    </submittedName>
</protein>
<dbReference type="AlphaFoldDB" id="A0AAV9JX70"/>
<organism evidence="1 2">
    <name type="scientific">Oleoguttula mirabilis</name>
    <dbReference type="NCBI Taxonomy" id="1507867"/>
    <lineage>
        <taxon>Eukaryota</taxon>
        <taxon>Fungi</taxon>
        <taxon>Dikarya</taxon>
        <taxon>Ascomycota</taxon>
        <taxon>Pezizomycotina</taxon>
        <taxon>Dothideomycetes</taxon>
        <taxon>Dothideomycetidae</taxon>
        <taxon>Mycosphaerellales</taxon>
        <taxon>Teratosphaeriaceae</taxon>
        <taxon>Oleoguttula</taxon>
    </lineage>
</organism>
<sequence>MSTAQESSEGLLYTQACKCQCCSDLRQACTLIDGVFHTDGLGVEEEVEVSVATTRLRHALRMLQCRHQPEVYEPQPRAPERCRYGVSGSRAATREPEVVAEHFWSDHGLAEAAAEADSWDTYVDHPVERDSAALPEALGSLSLGLNDAPSSCQSAVTTDADGAAYQMSRARHEPSEYSAHLRRRLPDEDLEDEVEEHDGFYTAPRRAYEKHYKFVVCDHCRSHGLPCNEAAVCEQCILHEVACVHRRCRLSPQSKAACPRPSCRYVHEDYLPRSPFEQLDADWIILPGNLRGYLCAERKCRRFAPRCFSTQVVRRFVERQRVGLEGMREFVQRSGATWESVAMVCTCVEDERAAQMEGNEPWE</sequence>
<keyword evidence="2" id="KW-1185">Reference proteome</keyword>
<reference evidence="1 2" key="1">
    <citation type="submission" date="2021-11" db="EMBL/GenBank/DDBJ databases">
        <title>Black yeast isolated from Biological Soil Crust.</title>
        <authorList>
            <person name="Kurbessoian T."/>
        </authorList>
    </citation>
    <scope>NUCLEOTIDE SEQUENCE [LARGE SCALE GENOMIC DNA]</scope>
    <source>
        <strain evidence="1 2">CCFEE 5522</strain>
    </source>
</reference>
<gene>
    <name evidence="1" type="ORF">LTR36_003119</name>
</gene>
<evidence type="ECO:0000313" key="2">
    <source>
        <dbReference type="Proteomes" id="UP001324427"/>
    </source>
</evidence>
<comment type="caution">
    <text evidence="1">The sequence shown here is derived from an EMBL/GenBank/DDBJ whole genome shotgun (WGS) entry which is preliminary data.</text>
</comment>
<dbReference type="Proteomes" id="UP001324427">
    <property type="component" value="Unassembled WGS sequence"/>
</dbReference>
<name>A0AAV9JX70_9PEZI</name>
<accession>A0AAV9JX70</accession>
<dbReference type="EMBL" id="JAVFHQ010000002">
    <property type="protein sequence ID" value="KAK4550152.1"/>
    <property type="molecule type" value="Genomic_DNA"/>
</dbReference>
<proteinExistence type="predicted"/>
<evidence type="ECO:0000313" key="1">
    <source>
        <dbReference type="EMBL" id="KAK4550152.1"/>
    </source>
</evidence>